<keyword evidence="10" id="KW-1185">Reference proteome</keyword>
<dbReference type="GO" id="GO:0005886">
    <property type="term" value="C:plasma membrane"/>
    <property type="evidence" value="ECO:0007669"/>
    <property type="project" value="UniProtKB-SubCell"/>
</dbReference>
<feature type="transmembrane region" description="Helical" evidence="7">
    <location>
        <begin position="266"/>
        <end position="288"/>
    </location>
</feature>
<dbReference type="PROSITE" id="PS50850">
    <property type="entry name" value="MFS"/>
    <property type="match status" value="1"/>
</dbReference>
<evidence type="ECO:0000256" key="3">
    <source>
        <dbReference type="ARBA" id="ARBA00022475"/>
    </source>
</evidence>
<keyword evidence="6 7" id="KW-0472">Membrane</keyword>
<evidence type="ECO:0000256" key="7">
    <source>
        <dbReference type="SAM" id="Phobius"/>
    </source>
</evidence>
<evidence type="ECO:0000256" key="4">
    <source>
        <dbReference type="ARBA" id="ARBA00022692"/>
    </source>
</evidence>
<keyword evidence="3" id="KW-1003">Cell membrane</keyword>
<dbReference type="CDD" id="cd17321">
    <property type="entry name" value="MFS_MMR_MDR_like"/>
    <property type="match status" value="1"/>
</dbReference>
<dbReference type="InterPro" id="IPR011701">
    <property type="entry name" value="MFS"/>
</dbReference>
<evidence type="ECO:0000313" key="10">
    <source>
        <dbReference type="Proteomes" id="UP000185596"/>
    </source>
</evidence>
<gene>
    <name evidence="9" type="ORF">BU204_08635</name>
</gene>
<protein>
    <submittedName>
        <fullName evidence="9">MFS transporter</fullName>
    </submittedName>
</protein>
<dbReference type="RefSeq" id="WP_075125064.1">
    <property type="nucleotide sequence ID" value="NZ_MSIE01000013.1"/>
</dbReference>
<feature type="transmembrane region" description="Helical" evidence="7">
    <location>
        <begin position="433"/>
        <end position="455"/>
    </location>
</feature>
<dbReference type="EMBL" id="MSIE01000013">
    <property type="protein sequence ID" value="OLF17869.1"/>
    <property type="molecule type" value="Genomic_DNA"/>
</dbReference>
<evidence type="ECO:0000256" key="1">
    <source>
        <dbReference type="ARBA" id="ARBA00004651"/>
    </source>
</evidence>
<dbReference type="PROSITE" id="PS00216">
    <property type="entry name" value="SUGAR_TRANSPORT_1"/>
    <property type="match status" value="1"/>
</dbReference>
<comment type="subcellular location">
    <subcellularLocation>
        <location evidence="1">Cell membrane</location>
        <topology evidence="1">Multi-pass membrane protein</topology>
    </subcellularLocation>
</comment>
<dbReference type="SUPFAM" id="SSF103473">
    <property type="entry name" value="MFS general substrate transporter"/>
    <property type="match status" value="2"/>
</dbReference>
<accession>A0A1Q8CU39</accession>
<evidence type="ECO:0000256" key="2">
    <source>
        <dbReference type="ARBA" id="ARBA00022448"/>
    </source>
</evidence>
<dbReference type="PANTHER" id="PTHR42718:SF46">
    <property type="entry name" value="BLR6921 PROTEIN"/>
    <property type="match status" value="1"/>
</dbReference>
<dbReference type="GO" id="GO:0022857">
    <property type="term" value="F:transmembrane transporter activity"/>
    <property type="evidence" value="ECO:0007669"/>
    <property type="project" value="InterPro"/>
</dbReference>
<dbReference type="InterPro" id="IPR005829">
    <property type="entry name" value="Sugar_transporter_CS"/>
</dbReference>
<evidence type="ECO:0000256" key="6">
    <source>
        <dbReference type="ARBA" id="ARBA00023136"/>
    </source>
</evidence>
<dbReference type="Gene3D" id="1.20.1720.10">
    <property type="entry name" value="Multidrug resistance protein D"/>
    <property type="match status" value="1"/>
</dbReference>
<dbReference type="OrthoDB" id="7375466at2"/>
<feature type="transmembrane region" description="Helical" evidence="7">
    <location>
        <begin position="223"/>
        <end position="246"/>
    </location>
</feature>
<evidence type="ECO:0000259" key="8">
    <source>
        <dbReference type="PROSITE" id="PS50850"/>
    </source>
</evidence>
<keyword evidence="2" id="KW-0813">Transport</keyword>
<name>A0A1Q8CU39_9PSEU</name>
<dbReference type="Pfam" id="PF07690">
    <property type="entry name" value="MFS_1"/>
    <property type="match status" value="1"/>
</dbReference>
<feature type="domain" description="Major facilitator superfamily (MFS) profile" evidence="8">
    <location>
        <begin position="10"/>
        <end position="462"/>
    </location>
</feature>
<sequence>MTPDPRRWKALSLLCVASFFITLDSQIVTLALPSMQENLGMSGPGAQWVLSGYLVSFGGLLLLGGRCADLLGRRRVFMAGTLLFLVSSLLCGLAWAPAVLIAARVVQGVSAAVMAPSALSILMTTFQIPAERNKALAVWSGTMGFGASAALLIGGPITDFLGWPWIFFINIPVAAALFALSPLLLRESRAEGDRRGLDPVGAVTITAALVAAVLAVVEAPRAGWTATTTLGLLAAAVALLAVFVVVERRAPAPLVPLHVFRARGMVGGNLVMLLLGASAFGVALGASLYGQQVLGYSAVAFGLGFLPMTLVNIGGSALAQSVVGRVGVRAVAVGGLVLVGVGALLLTGVSERGTYWGDLFLALVVFGPGLGACFVASSIAALSTVPPRESGLASGINTAAFQIGGALGVAVVTSVSTAFASGDTPRAALTEGLGAGFGAVVVFAAVAVAVAVTLLRPAPRARMETPAEEPVSNQA</sequence>
<dbReference type="AlphaFoldDB" id="A0A1Q8CU39"/>
<comment type="caution">
    <text evidence="9">The sequence shown here is derived from an EMBL/GenBank/DDBJ whole genome shotgun (WGS) entry which is preliminary data.</text>
</comment>
<dbReference type="InterPro" id="IPR020846">
    <property type="entry name" value="MFS_dom"/>
</dbReference>
<feature type="transmembrane region" description="Helical" evidence="7">
    <location>
        <begin position="136"/>
        <end position="157"/>
    </location>
</feature>
<feature type="transmembrane region" description="Helical" evidence="7">
    <location>
        <begin position="294"/>
        <end position="314"/>
    </location>
</feature>
<feature type="transmembrane region" description="Helical" evidence="7">
    <location>
        <begin position="101"/>
        <end position="124"/>
    </location>
</feature>
<keyword evidence="5 7" id="KW-1133">Transmembrane helix</keyword>
<dbReference type="Gene3D" id="1.20.1250.20">
    <property type="entry name" value="MFS general substrate transporter like domains"/>
    <property type="match status" value="1"/>
</dbReference>
<evidence type="ECO:0000256" key="5">
    <source>
        <dbReference type="ARBA" id="ARBA00022989"/>
    </source>
</evidence>
<feature type="transmembrane region" description="Helical" evidence="7">
    <location>
        <begin position="359"/>
        <end position="382"/>
    </location>
</feature>
<organism evidence="9 10">
    <name type="scientific">Actinophytocola xanthii</name>
    <dbReference type="NCBI Taxonomy" id="1912961"/>
    <lineage>
        <taxon>Bacteria</taxon>
        <taxon>Bacillati</taxon>
        <taxon>Actinomycetota</taxon>
        <taxon>Actinomycetes</taxon>
        <taxon>Pseudonocardiales</taxon>
        <taxon>Pseudonocardiaceae</taxon>
    </lineage>
</organism>
<dbReference type="InterPro" id="IPR036259">
    <property type="entry name" value="MFS_trans_sf"/>
</dbReference>
<dbReference type="Proteomes" id="UP000185596">
    <property type="component" value="Unassembled WGS sequence"/>
</dbReference>
<feature type="transmembrane region" description="Helical" evidence="7">
    <location>
        <begin position="76"/>
        <end position="95"/>
    </location>
</feature>
<evidence type="ECO:0000313" key="9">
    <source>
        <dbReference type="EMBL" id="OLF17869.1"/>
    </source>
</evidence>
<dbReference type="STRING" id="1912961.BU204_08635"/>
<feature type="transmembrane region" description="Helical" evidence="7">
    <location>
        <begin position="326"/>
        <end position="347"/>
    </location>
</feature>
<feature type="transmembrane region" description="Helical" evidence="7">
    <location>
        <begin position="197"/>
        <end position="217"/>
    </location>
</feature>
<reference evidence="9 10" key="1">
    <citation type="submission" date="2016-12" db="EMBL/GenBank/DDBJ databases">
        <title>The draft genome sequence of Actinophytocola sp. 11-183.</title>
        <authorList>
            <person name="Wang W."/>
            <person name="Yuan L."/>
        </authorList>
    </citation>
    <scope>NUCLEOTIDE SEQUENCE [LARGE SCALE GENOMIC DNA]</scope>
    <source>
        <strain evidence="9 10">11-183</strain>
    </source>
</reference>
<feature type="transmembrane region" description="Helical" evidence="7">
    <location>
        <begin position="163"/>
        <end position="185"/>
    </location>
</feature>
<dbReference type="PANTHER" id="PTHR42718">
    <property type="entry name" value="MAJOR FACILITATOR SUPERFAMILY MULTIDRUG TRANSPORTER MFSC"/>
    <property type="match status" value="1"/>
</dbReference>
<proteinExistence type="predicted"/>
<keyword evidence="4 7" id="KW-0812">Transmembrane</keyword>
<feature type="transmembrane region" description="Helical" evidence="7">
    <location>
        <begin position="45"/>
        <end position="64"/>
    </location>
</feature>